<keyword evidence="3" id="KW-1266">Target cell cytoplasm</keyword>
<evidence type="ECO:0000256" key="1">
    <source>
        <dbReference type="ARBA" id="ARBA00004219"/>
    </source>
</evidence>
<dbReference type="Proteomes" id="UP000186878">
    <property type="component" value="Unassembled WGS sequence"/>
</dbReference>
<dbReference type="Pfam" id="PF04829">
    <property type="entry name" value="PT-VENN"/>
    <property type="match status" value="1"/>
</dbReference>
<keyword evidence="4" id="KW-0843">Virulence</keyword>
<keyword evidence="7" id="KW-1185">Reference proteome</keyword>
<dbReference type="AlphaFoldDB" id="A0A1Q8SMH9"/>
<evidence type="ECO:0000256" key="4">
    <source>
        <dbReference type="ARBA" id="ARBA00023026"/>
    </source>
</evidence>
<dbReference type="RefSeq" id="WP_167369289.1">
    <property type="nucleotide sequence ID" value="NZ_MSDO01000064.1"/>
</dbReference>
<feature type="non-terminal residue" evidence="6">
    <location>
        <position position="1"/>
    </location>
</feature>
<dbReference type="InterPro" id="IPR006914">
    <property type="entry name" value="VENN_dom"/>
</dbReference>
<sequence>ATGGDFSTGAAAAGANEALVKQLDTLVANDPQLLVAASKLTGLMAAGLVDGDVAQGAEIAGNATAYNYLRHAQFQDIADRLEQCTTQSCRDQIVDQALTLSQQQDLAALQLCASGSSGCGDAVLASMTTPFEGVEFSKPETAASLRELMWENPGKNGAFAMAAANQDAATVVDALDPEDRLSPEQRAQAEETLAGVMSSGVIGGDRGGYTGVIGAKGPTPNNLNPSSALTGTEAGAPVNRSVIRPTLGTTRGEYSAVKPGPLADDLAVTFSGGAYKEVVLQNDTVLYRAGTSDRPLGQFFSQEKPDGIIQTRVDKAVLPVWPGGAKSPIDTSFSVRIPAGTKVYVGKVGVQEGFYVGGSEQIVVVKPWAIEGVNVLEARPLK</sequence>
<evidence type="ECO:0000259" key="5">
    <source>
        <dbReference type="Pfam" id="PF04829"/>
    </source>
</evidence>
<reference evidence="6 7" key="1">
    <citation type="submission" date="2016-12" db="EMBL/GenBank/DDBJ databases">
        <title>Draft genome sequences of strains Salinicola socius SMB35, Salinicola sp. MH3R3-1 and Chromohalobacter sp. SMB17 from the Verkhnekamsk potash mining region of Russia.</title>
        <authorList>
            <person name="Mavrodi D.V."/>
            <person name="Olsson B.E."/>
            <person name="Korsakova E.S."/>
            <person name="Pyankova A."/>
            <person name="Mavrodi O.V."/>
            <person name="Plotnikova E.G."/>
        </authorList>
    </citation>
    <scope>NUCLEOTIDE SEQUENCE [LARGE SCALE GENOMIC DNA]</scope>
    <source>
        <strain evidence="6 7">SMB35</strain>
    </source>
</reference>
<organism evidence="6 7">
    <name type="scientific">Salinicola socius</name>
    <dbReference type="NCBI Taxonomy" id="404433"/>
    <lineage>
        <taxon>Bacteria</taxon>
        <taxon>Pseudomonadati</taxon>
        <taxon>Pseudomonadota</taxon>
        <taxon>Gammaproteobacteria</taxon>
        <taxon>Oceanospirillales</taxon>
        <taxon>Halomonadaceae</taxon>
        <taxon>Salinicola</taxon>
    </lineage>
</organism>
<keyword evidence="2" id="KW-0800">Toxin</keyword>
<proteinExistence type="predicted"/>
<comment type="caution">
    <text evidence="6">The sequence shown here is derived from an EMBL/GenBank/DDBJ whole genome shotgun (WGS) entry which is preliminary data.</text>
</comment>
<comment type="subcellular location">
    <subcellularLocation>
        <location evidence="1">Target cell</location>
        <location evidence="1">Target cell cytoplasm</location>
    </subcellularLocation>
</comment>
<accession>A0A1Q8SMH9</accession>
<evidence type="ECO:0000256" key="3">
    <source>
        <dbReference type="ARBA" id="ARBA00022913"/>
    </source>
</evidence>
<name>A0A1Q8SMH9_9GAMM</name>
<gene>
    <name evidence="6" type="ORF">BTW07_18735</name>
</gene>
<evidence type="ECO:0000313" key="7">
    <source>
        <dbReference type="Proteomes" id="UP000186878"/>
    </source>
</evidence>
<evidence type="ECO:0000256" key="2">
    <source>
        <dbReference type="ARBA" id="ARBA00022656"/>
    </source>
</evidence>
<protein>
    <recommendedName>
        <fullName evidence="5">VENN motif-containing domain-containing protein</fullName>
    </recommendedName>
</protein>
<feature type="domain" description="VENN motif-containing" evidence="5">
    <location>
        <begin position="24"/>
        <end position="70"/>
    </location>
</feature>
<dbReference type="EMBL" id="MSDO01000064">
    <property type="protein sequence ID" value="OLO02624.1"/>
    <property type="molecule type" value="Genomic_DNA"/>
</dbReference>
<dbReference type="GO" id="GO:0090729">
    <property type="term" value="F:toxin activity"/>
    <property type="evidence" value="ECO:0007669"/>
    <property type="project" value="UniProtKB-KW"/>
</dbReference>
<evidence type="ECO:0000313" key="6">
    <source>
        <dbReference type="EMBL" id="OLO02624.1"/>
    </source>
</evidence>